<dbReference type="AlphaFoldDB" id="A0A382RFY9"/>
<dbReference type="EMBL" id="UINC01121174">
    <property type="protein sequence ID" value="SVC96142.1"/>
    <property type="molecule type" value="Genomic_DNA"/>
</dbReference>
<evidence type="ECO:0000313" key="1">
    <source>
        <dbReference type="EMBL" id="SVC96142.1"/>
    </source>
</evidence>
<sequence>MKQVAINPKDLYESLNYTQRDIKNVLLDLTNFGYAKIDKVLPTETCSSLSAMLDEIRLLRDEMSDKPHTEDTREEKRFVESTGQILMRDIIFQRPDFLLPFINLPPVMQVMSNILDDVVILDAHSASKSYRRDPRYIHPPKIHVDSHIAIKEVAQTTHALVMICVDDFTAGNGGIRVWPGSHKSGVLVHKTPGFADEELPGQLEIHAAKGSMLFILGQTWHQIGTNIDNSNRWALVFVYTRWWVKPQTDYTQCGEDIFNRCNTEQKALLGFSSRPPKNTMIRHKTLVDPALIPDNYNDAMAR</sequence>
<dbReference type="InterPro" id="IPR008775">
    <property type="entry name" value="Phytyl_CoA_dOase-like"/>
</dbReference>
<dbReference type="SUPFAM" id="SSF51197">
    <property type="entry name" value="Clavaminate synthase-like"/>
    <property type="match status" value="1"/>
</dbReference>
<dbReference type="PANTHER" id="PTHR20883">
    <property type="entry name" value="PHYTANOYL-COA DIOXYGENASE DOMAIN CONTAINING 1"/>
    <property type="match status" value="1"/>
</dbReference>
<dbReference type="GO" id="GO:0046872">
    <property type="term" value="F:metal ion binding"/>
    <property type="evidence" value="ECO:0007669"/>
    <property type="project" value="UniProtKB-ARBA"/>
</dbReference>
<organism evidence="1">
    <name type="scientific">marine metagenome</name>
    <dbReference type="NCBI Taxonomy" id="408172"/>
    <lineage>
        <taxon>unclassified sequences</taxon>
        <taxon>metagenomes</taxon>
        <taxon>ecological metagenomes</taxon>
    </lineage>
</organism>
<dbReference type="PANTHER" id="PTHR20883:SF48">
    <property type="entry name" value="ECTOINE DIOXYGENASE"/>
    <property type="match status" value="1"/>
</dbReference>
<protein>
    <recommendedName>
        <fullName evidence="2">Phytanoyl-CoA dioxygenase</fullName>
    </recommendedName>
</protein>
<name>A0A382RFY9_9ZZZZ</name>
<gene>
    <name evidence="1" type="ORF">METZ01_LOCUS348996</name>
</gene>
<feature type="non-terminal residue" evidence="1">
    <location>
        <position position="302"/>
    </location>
</feature>
<evidence type="ECO:0008006" key="2">
    <source>
        <dbReference type="Google" id="ProtNLM"/>
    </source>
</evidence>
<dbReference type="Pfam" id="PF05721">
    <property type="entry name" value="PhyH"/>
    <property type="match status" value="1"/>
</dbReference>
<dbReference type="GO" id="GO:0016491">
    <property type="term" value="F:oxidoreductase activity"/>
    <property type="evidence" value="ECO:0007669"/>
    <property type="project" value="UniProtKB-ARBA"/>
</dbReference>
<accession>A0A382RFY9</accession>
<reference evidence="1" key="1">
    <citation type="submission" date="2018-05" db="EMBL/GenBank/DDBJ databases">
        <authorList>
            <person name="Lanie J.A."/>
            <person name="Ng W.-L."/>
            <person name="Kazmierczak K.M."/>
            <person name="Andrzejewski T.M."/>
            <person name="Davidsen T.M."/>
            <person name="Wayne K.J."/>
            <person name="Tettelin H."/>
            <person name="Glass J.I."/>
            <person name="Rusch D."/>
            <person name="Podicherti R."/>
            <person name="Tsui H.-C.T."/>
            <person name="Winkler M.E."/>
        </authorList>
    </citation>
    <scope>NUCLEOTIDE SEQUENCE</scope>
</reference>
<proteinExistence type="predicted"/>
<dbReference type="Gene3D" id="2.60.120.620">
    <property type="entry name" value="q2cbj1_9rhob like domain"/>
    <property type="match status" value="1"/>
</dbReference>